<accession>X1RYY1</accession>
<reference evidence="1" key="1">
    <citation type="journal article" date="2014" name="Front. Microbiol.">
        <title>High frequency of phylogenetically diverse reductive dehalogenase-homologous genes in deep subseafloor sedimentary metagenomes.</title>
        <authorList>
            <person name="Kawai M."/>
            <person name="Futagami T."/>
            <person name="Toyoda A."/>
            <person name="Takaki Y."/>
            <person name="Nishi S."/>
            <person name="Hori S."/>
            <person name="Arai W."/>
            <person name="Tsubouchi T."/>
            <person name="Morono Y."/>
            <person name="Uchiyama I."/>
            <person name="Ito T."/>
            <person name="Fujiyama A."/>
            <person name="Inagaki F."/>
            <person name="Takami H."/>
        </authorList>
    </citation>
    <scope>NUCLEOTIDE SEQUENCE</scope>
    <source>
        <strain evidence="1">Expedition CK06-06</strain>
    </source>
</reference>
<dbReference type="AlphaFoldDB" id="X1RYY1"/>
<protein>
    <submittedName>
        <fullName evidence="1">Uncharacterized protein</fullName>
    </submittedName>
</protein>
<dbReference type="EMBL" id="BARW01001090">
    <property type="protein sequence ID" value="GAI72116.1"/>
    <property type="molecule type" value="Genomic_DNA"/>
</dbReference>
<comment type="caution">
    <text evidence="1">The sequence shown here is derived from an EMBL/GenBank/DDBJ whole genome shotgun (WGS) entry which is preliminary data.</text>
</comment>
<gene>
    <name evidence="1" type="ORF">S12H4_03758</name>
</gene>
<sequence length="48" mass="5593">MESKSIMPLSRQCKPCVDRMYQSEDIQQKLIKIDHSGHQSKDLNFLSV</sequence>
<proteinExistence type="predicted"/>
<organism evidence="1">
    <name type="scientific">marine sediment metagenome</name>
    <dbReference type="NCBI Taxonomy" id="412755"/>
    <lineage>
        <taxon>unclassified sequences</taxon>
        <taxon>metagenomes</taxon>
        <taxon>ecological metagenomes</taxon>
    </lineage>
</organism>
<name>X1RYY1_9ZZZZ</name>
<evidence type="ECO:0000313" key="1">
    <source>
        <dbReference type="EMBL" id="GAI72116.1"/>
    </source>
</evidence>